<dbReference type="PANTHER" id="PTHR43829:SF27">
    <property type="entry name" value="AQUAPORIN-3"/>
    <property type="match status" value="1"/>
</dbReference>
<accession>A0A0B1SYT9</accession>
<dbReference type="AlphaFoldDB" id="A0A0B1SYT9"/>
<dbReference type="GO" id="GO:0015250">
    <property type="term" value="F:water channel activity"/>
    <property type="evidence" value="ECO:0007669"/>
    <property type="project" value="TreeGrafter"/>
</dbReference>
<dbReference type="Gene3D" id="1.20.1080.10">
    <property type="entry name" value="Glycerol uptake facilitator protein"/>
    <property type="match status" value="1"/>
</dbReference>
<dbReference type="GO" id="GO:0016323">
    <property type="term" value="C:basolateral plasma membrane"/>
    <property type="evidence" value="ECO:0007669"/>
    <property type="project" value="TreeGrafter"/>
</dbReference>
<dbReference type="OrthoDB" id="3222at2759"/>
<keyword evidence="5 9" id="KW-1133">Transmembrane helix</keyword>
<dbReference type="EMBL" id="KN554773">
    <property type="protein sequence ID" value="KHJ89076.1"/>
    <property type="molecule type" value="Genomic_DNA"/>
</dbReference>
<feature type="transmembrane region" description="Helical" evidence="9">
    <location>
        <begin position="123"/>
        <end position="145"/>
    </location>
</feature>
<dbReference type="SUPFAM" id="SSF81338">
    <property type="entry name" value="Aquaporin-like"/>
    <property type="match status" value="1"/>
</dbReference>
<name>A0A0B1SYT9_OESDE</name>
<organism evidence="10 11">
    <name type="scientific">Oesophagostomum dentatum</name>
    <name type="common">Nodular worm</name>
    <dbReference type="NCBI Taxonomy" id="61180"/>
    <lineage>
        <taxon>Eukaryota</taxon>
        <taxon>Metazoa</taxon>
        <taxon>Ecdysozoa</taxon>
        <taxon>Nematoda</taxon>
        <taxon>Chromadorea</taxon>
        <taxon>Rhabditida</taxon>
        <taxon>Rhabditina</taxon>
        <taxon>Rhabditomorpha</taxon>
        <taxon>Strongyloidea</taxon>
        <taxon>Strongylidae</taxon>
        <taxon>Oesophagostomum</taxon>
    </lineage>
</organism>
<comment type="function">
    <text evidence="7">Aquaglyceroporin that may modulate the water content and osmolytes during anhydrobiosis.</text>
</comment>
<sequence>MISPSPPHSPEITISKSASDVAIVHHHLDVLDEVSERQESLSAPVQGQYLNVDYPAVKLSERISVDNQADAIDLLPSQKTSVVTPRTPPFERIESAVVGTAVLCLGVAAITDRRNRIPPFLQPAYIGMLLAGIGMALALNAGYAINPARDFGPRLFTLCAGYGWRVFSYRHYKWFWVPILCPMLGALIGAWMYELFIGFHIPDDPETSYVHKILDDRNPEGQLREIHVMEKKPLSELQTNDTPKPPTQYRNM</sequence>
<evidence type="ECO:0000256" key="9">
    <source>
        <dbReference type="SAM" id="Phobius"/>
    </source>
</evidence>
<dbReference type="InterPro" id="IPR050363">
    <property type="entry name" value="MIP/Aquaporin"/>
</dbReference>
<evidence type="ECO:0000256" key="2">
    <source>
        <dbReference type="ARBA" id="ARBA00006175"/>
    </source>
</evidence>
<comment type="subcellular location">
    <subcellularLocation>
        <location evidence="1">Membrane</location>
        <topology evidence="1">Multi-pass membrane protein</topology>
    </subcellularLocation>
</comment>
<gene>
    <name evidence="10" type="ORF">OESDEN_11112</name>
</gene>
<evidence type="ECO:0000256" key="6">
    <source>
        <dbReference type="ARBA" id="ARBA00023136"/>
    </source>
</evidence>
<dbReference type="PANTHER" id="PTHR43829">
    <property type="entry name" value="AQUAPORIN OR AQUAGLYCEROPORIN RELATED"/>
    <property type="match status" value="1"/>
</dbReference>
<keyword evidence="6 9" id="KW-0472">Membrane</keyword>
<keyword evidence="3 8" id="KW-0813">Transport</keyword>
<dbReference type="Proteomes" id="UP000053660">
    <property type="component" value="Unassembled WGS sequence"/>
</dbReference>
<evidence type="ECO:0000256" key="1">
    <source>
        <dbReference type="ARBA" id="ARBA00004141"/>
    </source>
</evidence>
<keyword evidence="11" id="KW-1185">Reference proteome</keyword>
<evidence type="ECO:0000256" key="5">
    <source>
        <dbReference type="ARBA" id="ARBA00022989"/>
    </source>
</evidence>
<evidence type="ECO:0000256" key="3">
    <source>
        <dbReference type="ARBA" id="ARBA00022448"/>
    </source>
</evidence>
<evidence type="ECO:0000256" key="8">
    <source>
        <dbReference type="RuleBase" id="RU000477"/>
    </source>
</evidence>
<dbReference type="InterPro" id="IPR023271">
    <property type="entry name" value="Aquaporin-like"/>
</dbReference>
<dbReference type="Pfam" id="PF00230">
    <property type="entry name" value="MIP"/>
    <property type="match status" value="1"/>
</dbReference>
<evidence type="ECO:0000256" key="7">
    <source>
        <dbReference type="ARBA" id="ARBA00045280"/>
    </source>
</evidence>
<dbReference type="GO" id="GO:0015254">
    <property type="term" value="F:glycerol channel activity"/>
    <property type="evidence" value="ECO:0007669"/>
    <property type="project" value="TreeGrafter"/>
</dbReference>
<dbReference type="PRINTS" id="PR00783">
    <property type="entry name" value="MINTRINSICP"/>
</dbReference>
<protein>
    <submittedName>
        <fullName evidence="10">Aquaporin-9 domain protein</fullName>
    </submittedName>
</protein>
<evidence type="ECO:0000313" key="11">
    <source>
        <dbReference type="Proteomes" id="UP000053660"/>
    </source>
</evidence>
<comment type="similarity">
    <text evidence="2 8">Belongs to the MIP/aquaporin (TC 1.A.8) family.</text>
</comment>
<proteinExistence type="inferred from homology"/>
<reference evidence="10 11" key="1">
    <citation type="submission" date="2014-03" db="EMBL/GenBank/DDBJ databases">
        <title>Draft genome of the hookworm Oesophagostomum dentatum.</title>
        <authorList>
            <person name="Mitreva M."/>
        </authorList>
    </citation>
    <scope>NUCLEOTIDE SEQUENCE [LARGE SCALE GENOMIC DNA]</scope>
    <source>
        <strain evidence="10 11">OD-Hann</strain>
    </source>
</reference>
<evidence type="ECO:0000313" key="10">
    <source>
        <dbReference type="EMBL" id="KHJ89076.1"/>
    </source>
</evidence>
<dbReference type="InterPro" id="IPR000425">
    <property type="entry name" value="MIP"/>
</dbReference>
<keyword evidence="4 8" id="KW-0812">Transmembrane</keyword>
<feature type="transmembrane region" description="Helical" evidence="9">
    <location>
        <begin position="174"/>
        <end position="193"/>
    </location>
</feature>
<evidence type="ECO:0000256" key="4">
    <source>
        <dbReference type="ARBA" id="ARBA00022692"/>
    </source>
</evidence>